<dbReference type="AlphaFoldDB" id="A0A2N9IUN9"/>
<feature type="transmembrane region" description="Helical" evidence="5">
    <location>
        <begin position="338"/>
        <end position="361"/>
    </location>
</feature>
<sequence>MLGAGGGGHWADMKGLTLQVRTGRRFMMFAALLITNTAGLSYIFCLYSNEIRLQLYGVLHDMAKRDWKNRQAPYLANVLLYICLGSNSQSFVNTGALVTCIKNFPESRGLVIGVLKGYSGLNGAVITQMYHAIYGDDAKSLILLIAWLPVVLCLVFLRTMRIMKAPRQPNEVKLFYSFLYISLCLAGYLMVIIIVEKRVNFTQSEYGVSAAMVLFLLFLPLAVVIMDEFKLWKSKKEARNDPSPLKVTTLEATSYETSTISVLTEPSAQNKPISCWKTAFQPPDRGEDYTILQALFSIDMSLIFFATICGLGGTLTAIDNLGQIGTSLGYPKQSVSTFVSLVSIWNYLGRVVAGITSEIFITKYKIPRPLMLTLILLVSCVGHLLIAFNVPNAVASPIGSYLLNMRVAGHLYDKEAEKQLAALGLTRKAGKDLNCSGVECFKLSFIIITAMILLGTLVSLILVLRTRKFYKSDIYKKFREDENVAQNKTAIVGNGAQGHRRFLCEKKHFRWRFETPLYTAPSQGKVIFQKAMEVKGKGRSGLGKGMNGVESCGIGADLLAIGMGDGEGESGRGDTVHALGAVELPIIKLGLVGASRGEDCCCVTIMRC</sequence>
<evidence type="ECO:0000313" key="8">
    <source>
        <dbReference type="EMBL" id="SPD28095.1"/>
    </source>
</evidence>
<feature type="transmembrane region" description="Helical" evidence="5">
    <location>
        <begin position="172"/>
        <end position="194"/>
    </location>
</feature>
<evidence type="ECO:0000256" key="1">
    <source>
        <dbReference type="ARBA" id="ARBA00004141"/>
    </source>
</evidence>
<gene>
    <name evidence="8" type="ORF">FSB_LOCUS55977</name>
</gene>
<feature type="transmembrane region" description="Helical" evidence="5">
    <location>
        <begin position="294"/>
        <end position="318"/>
    </location>
</feature>
<feature type="transmembrane region" description="Helical" evidence="5">
    <location>
        <begin position="370"/>
        <end position="390"/>
    </location>
</feature>
<organism evidence="8">
    <name type="scientific">Fagus sylvatica</name>
    <name type="common">Beechnut</name>
    <dbReference type="NCBI Taxonomy" id="28930"/>
    <lineage>
        <taxon>Eukaryota</taxon>
        <taxon>Viridiplantae</taxon>
        <taxon>Streptophyta</taxon>
        <taxon>Embryophyta</taxon>
        <taxon>Tracheophyta</taxon>
        <taxon>Spermatophyta</taxon>
        <taxon>Magnoliopsida</taxon>
        <taxon>eudicotyledons</taxon>
        <taxon>Gunneridae</taxon>
        <taxon>Pentapetalae</taxon>
        <taxon>rosids</taxon>
        <taxon>fabids</taxon>
        <taxon>Fagales</taxon>
        <taxon>Fagaceae</taxon>
        <taxon>Fagus</taxon>
    </lineage>
</organism>
<keyword evidence="3 5" id="KW-1133">Transmembrane helix</keyword>
<evidence type="ECO:0000256" key="5">
    <source>
        <dbReference type="SAM" id="Phobius"/>
    </source>
</evidence>
<accession>A0A2N9IUN9</accession>
<dbReference type="SUPFAM" id="SSF103473">
    <property type="entry name" value="MFS general substrate transporter"/>
    <property type="match status" value="1"/>
</dbReference>
<dbReference type="InterPro" id="IPR056555">
    <property type="entry name" value="NFD4_C"/>
</dbReference>
<evidence type="ECO:0000256" key="4">
    <source>
        <dbReference type="ARBA" id="ARBA00023136"/>
    </source>
</evidence>
<feature type="transmembrane region" description="Helical" evidence="5">
    <location>
        <begin position="26"/>
        <end position="47"/>
    </location>
</feature>
<dbReference type="Pfam" id="PF06813">
    <property type="entry name" value="Nodulin-like"/>
    <property type="match status" value="1"/>
</dbReference>
<comment type="subcellular location">
    <subcellularLocation>
        <location evidence="1">Membrane</location>
        <topology evidence="1">Multi-pass membrane protein</topology>
    </subcellularLocation>
</comment>
<keyword evidence="4 5" id="KW-0472">Membrane</keyword>
<keyword evidence="2 5" id="KW-0812">Transmembrane</keyword>
<feature type="transmembrane region" description="Helical" evidence="5">
    <location>
        <begin position="443"/>
        <end position="464"/>
    </location>
</feature>
<feature type="transmembrane region" description="Helical" evidence="5">
    <location>
        <begin position="206"/>
        <end position="226"/>
    </location>
</feature>
<proteinExistence type="predicted"/>
<dbReference type="Pfam" id="PF23262">
    <property type="entry name" value="NFD4_C"/>
    <property type="match status" value="1"/>
</dbReference>
<feature type="transmembrane region" description="Helical" evidence="5">
    <location>
        <begin position="110"/>
        <end position="134"/>
    </location>
</feature>
<dbReference type="GO" id="GO:0016020">
    <property type="term" value="C:membrane"/>
    <property type="evidence" value="ECO:0007669"/>
    <property type="project" value="UniProtKB-SubCell"/>
</dbReference>
<evidence type="ECO:0000259" key="6">
    <source>
        <dbReference type="Pfam" id="PF06813"/>
    </source>
</evidence>
<evidence type="ECO:0000256" key="3">
    <source>
        <dbReference type="ARBA" id="ARBA00022989"/>
    </source>
</evidence>
<dbReference type="PANTHER" id="PTHR21576">
    <property type="entry name" value="UNCHARACTERIZED NODULIN-LIKE PROTEIN"/>
    <property type="match status" value="1"/>
</dbReference>
<name>A0A2N9IUN9_FAGSY</name>
<dbReference type="EMBL" id="OIVN01006220">
    <property type="protein sequence ID" value="SPD28095.1"/>
    <property type="molecule type" value="Genomic_DNA"/>
</dbReference>
<evidence type="ECO:0000256" key="2">
    <source>
        <dbReference type="ARBA" id="ARBA00022692"/>
    </source>
</evidence>
<dbReference type="InterPro" id="IPR010658">
    <property type="entry name" value="Nodulin-like"/>
</dbReference>
<reference evidence="8" key="1">
    <citation type="submission" date="2018-02" db="EMBL/GenBank/DDBJ databases">
        <authorList>
            <person name="Cohen D.B."/>
            <person name="Kent A.D."/>
        </authorList>
    </citation>
    <scope>NUCLEOTIDE SEQUENCE</scope>
</reference>
<dbReference type="InterPro" id="IPR036259">
    <property type="entry name" value="MFS_trans_sf"/>
</dbReference>
<dbReference type="PANTHER" id="PTHR21576:SF84">
    <property type="entry name" value="FAMILY PROTEIN, PUTATIVE, EXPRESSED-RELATED"/>
    <property type="match status" value="1"/>
</dbReference>
<feature type="transmembrane region" description="Helical" evidence="5">
    <location>
        <begin position="140"/>
        <end position="160"/>
    </location>
</feature>
<evidence type="ECO:0000259" key="7">
    <source>
        <dbReference type="Pfam" id="PF23262"/>
    </source>
</evidence>
<feature type="domain" description="Nodulin-like" evidence="6">
    <location>
        <begin position="73"/>
        <end position="225"/>
    </location>
</feature>
<feature type="domain" description="NFD4 C-terminal" evidence="7">
    <location>
        <begin position="422"/>
        <end position="470"/>
    </location>
</feature>
<protein>
    <submittedName>
        <fullName evidence="8">Uncharacterized protein</fullName>
    </submittedName>
</protein>